<comment type="caution">
    <text evidence="1">The sequence shown here is derived from an EMBL/GenBank/DDBJ whole genome shotgun (WGS) entry which is preliminary data.</text>
</comment>
<organism evidence="1 2">
    <name type="scientific">Aspergillus heteromorphus CBS 117.55</name>
    <dbReference type="NCBI Taxonomy" id="1448321"/>
    <lineage>
        <taxon>Eukaryota</taxon>
        <taxon>Fungi</taxon>
        <taxon>Dikarya</taxon>
        <taxon>Ascomycota</taxon>
        <taxon>Pezizomycotina</taxon>
        <taxon>Eurotiomycetes</taxon>
        <taxon>Eurotiomycetidae</taxon>
        <taxon>Eurotiales</taxon>
        <taxon>Aspergillaceae</taxon>
        <taxon>Aspergillus</taxon>
        <taxon>Aspergillus subgen. Circumdati</taxon>
    </lineage>
</organism>
<protein>
    <submittedName>
        <fullName evidence="1">Uncharacterized protein</fullName>
    </submittedName>
</protein>
<dbReference type="EMBL" id="MSFL01000001">
    <property type="protein sequence ID" value="PWY92337.1"/>
    <property type="molecule type" value="Genomic_DNA"/>
</dbReference>
<name>A0A317X495_9EURO</name>
<evidence type="ECO:0000313" key="2">
    <source>
        <dbReference type="Proteomes" id="UP000247233"/>
    </source>
</evidence>
<evidence type="ECO:0000313" key="1">
    <source>
        <dbReference type="EMBL" id="PWY92337.1"/>
    </source>
</evidence>
<accession>A0A317X495</accession>
<dbReference type="GeneID" id="37070935"/>
<reference evidence="1 2" key="1">
    <citation type="submission" date="2016-12" db="EMBL/GenBank/DDBJ databases">
        <title>The genomes of Aspergillus section Nigri reveals drivers in fungal speciation.</title>
        <authorList>
            <consortium name="DOE Joint Genome Institute"/>
            <person name="Vesth T.C."/>
            <person name="Nybo J."/>
            <person name="Theobald S."/>
            <person name="Brandl J."/>
            <person name="Frisvad J.C."/>
            <person name="Nielsen K.F."/>
            <person name="Lyhne E.K."/>
            <person name="Kogle M.E."/>
            <person name="Kuo A."/>
            <person name="Riley R."/>
            <person name="Clum A."/>
            <person name="Nolan M."/>
            <person name="Lipzen A."/>
            <person name="Salamov A."/>
            <person name="Henrissat B."/>
            <person name="Wiebenga A."/>
            <person name="De Vries R.P."/>
            <person name="Grigoriev I.V."/>
            <person name="Mortensen U.H."/>
            <person name="Andersen M.R."/>
            <person name="Baker S.E."/>
        </authorList>
    </citation>
    <scope>NUCLEOTIDE SEQUENCE [LARGE SCALE GENOMIC DNA]</scope>
    <source>
        <strain evidence="1 2">CBS 117.55</strain>
    </source>
</reference>
<dbReference type="RefSeq" id="XP_025404076.1">
    <property type="nucleotide sequence ID" value="XM_025548698.1"/>
</dbReference>
<keyword evidence="2" id="KW-1185">Reference proteome</keyword>
<gene>
    <name evidence="1" type="ORF">BO70DRAFT_7617</name>
</gene>
<dbReference type="AlphaFoldDB" id="A0A317X495"/>
<dbReference type="Proteomes" id="UP000247233">
    <property type="component" value="Unassembled WGS sequence"/>
</dbReference>
<proteinExistence type="predicted"/>
<sequence length="119" mass="13447">MYAVHQSYHRNRSTRSVGIFDALIPPTPQRRCFRLCAECHGRASGTIMSLPDVVAQEPMSGPKIDHNHTELYEVLGRWPPSHCPGLRNRFQVCGDWSDFKKGGARLLGQGDEQGPRTRF</sequence>
<dbReference type="VEuPathDB" id="FungiDB:BO70DRAFT_7617"/>